<accession>X1FFM3</accession>
<dbReference type="EMBL" id="BARU01007361">
    <property type="protein sequence ID" value="GAH44436.1"/>
    <property type="molecule type" value="Genomic_DNA"/>
</dbReference>
<evidence type="ECO:0000313" key="1">
    <source>
        <dbReference type="EMBL" id="GAH44436.1"/>
    </source>
</evidence>
<comment type="caution">
    <text evidence="1">The sequence shown here is derived from an EMBL/GenBank/DDBJ whole genome shotgun (WGS) entry which is preliminary data.</text>
</comment>
<feature type="non-terminal residue" evidence="1">
    <location>
        <position position="407"/>
    </location>
</feature>
<feature type="non-terminal residue" evidence="1">
    <location>
        <position position="1"/>
    </location>
</feature>
<sequence length="407" mass="45117">SETTYGITIFSTNIETVVWGGGTAAPVNDATPVLTNPDNSDYMFAKLRFYFITSNVSDAQGYSDIDYIELSLWDNSRSTEIWRIRYTESTNAFSIELGPAYITLSGSSFSKSGFDIDITWSIKIDWDHQDLSNIDIRQYVVDTSAESDDNWYEVDWDVETRLDYSTAPSLSDDRGDLDTNDLVCSGTVVYYGSALHPLANETDVWVLHDVSGTWTGNVDGSGAFTVSSITSSSTVRLNTYTIKVVVNGDGSGGTDLYYASSETNEFITDQIEFYLSGAEDGRINVNATGVAWWNARYDYDDAEIIGGLTAQLNGSKLLVWDATNSRWYYQETSPSVIRIGYTLNSASESGFDLTGWIQSASDTSIIWDLVVVRSYSTTDTRTNVSDTVDIDVLLEYEFDDSYVDDGT</sequence>
<organism evidence="1">
    <name type="scientific">marine sediment metagenome</name>
    <dbReference type="NCBI Taxonomy" id="412755"/>
    <lineage>
        <taxon>unclassified sequences</taxon>
        <taxon>metagenomes</taxon>
        <taxon>ecological metagenomes</taxon>
    </lineage>
</organism>
<proteinExistence type="predicted"/>
<dbReference type="AlphaFoldDB" id="X1FFM3"/>
<gene>
    <name evidence="1" type="ORF">S03H2_14510</name>
</gene>
<name>X1FFM3_9ZZZZ</name>
<protein>
    <submittedName>
        <fullName evidence="1">Uncharacterized protein</fullName>
    </submittedName>
</protein>
<reference evidence="1" key="1">
    <citation type="journal article" date="2014" name="Front. Microbiol.">
        <title>High frequency of phylogenetically diverse reductive dehalogenase-homologous genes in deep subseafloor sedimentary metagenomes.</title>
        <authorList>
            <person name="Kawai M."/>
            <person name="Futagami T."/>
            <person name="Toyoda A."/>
            <person name="Takaki Y."/>
            <person name="Nishi S."/>
            <person name="Hori S."/>
            <person name="Arai W."/>
            <person name="Tsubouchi T."/>
            <person name="Morono Y."/>
            <person name="Uchiyama I."/>
            <person name="Ito T."/>
            <person name="Fujiyama A."/>
            <person name="Inagaki F."/>
            <person name="Takami H."/>
        </authorList>
    </citation>
    <scope>NUCLEOTIDE SEQUENCE</scope>
    <source>
        <strain evidence="1">Expedition CK06-06</strain>
    </source>
</reference>